<dbReference type="Proteomes" id="UP001054945">
    <property type="component" value="Unassembled WGS sequence"/>
</dbReference>
<accession>A0AAV4MZL1</accession>
<proteinExistence type="predicted"/>
<evidence type="ECO:0000313" key="2">
    <source>
        <dbReference type="Proteomes" id="UP001054945"/>
    </source>
</evidence>
<name>A0AAV4MZL1_CAEEX</name>
<keyword evidence="2" id="KW-1185">Reference proteome</keyword>
<evidence type="ECO:0000313" key="1">
    <source>
        <dbReference type="EMBL" id="GIX77376.1"/>
    </source>
</evidence>
<sequence>MRLRCSASPFLVRFSRRHWEARTGYTRRCNWTSFITSGFAPLRPHITDHSIPLPSEGLKPATGFLFPKLLIGFQCFDLLKAICYCAHDSCPLTTD</sequence>
<reference evidence="1 2" key="1">
    <citation type="submission" date="2021-06" db="EMBL/GenBank/DDBJ databases">
        <title>Caerostris extrusa draft genome.</title>
        <authorList>
            <person name="Kono N."/>
            <person name="Arakawa K."/>
        </authorList>
    </citation>
    <scope>NUCLEOTIDE SEQUENCE [LARGE SCALE GENOMIC DNA]</scope>
</reference>
<protein>
    <submittedName>
        <fullName evidence="1">Uncharacterized protein</fullName>
    </submittedName>
</protein>
<dbReference type="EMBL" id="BPLR01002749">
    <property type="protein sequence ID" value="GIX77376.1"/>
    <property type="molecule type" value="Genomic_DNA"/>
</dbReference>
<comment type="caution">
    <text evidence="1">The sequence shown here is derived from an EMBL/GenBank/DDBJ whole genome shotgun (WGS) entry which is preliminary data.</text>
</comment>
<dbReference type="AlphaFoldDB" id="A0AAV4MZL1"/>
<organism evidence="1 2">
    <name type="scientific">Caerostris extrusa</name>
    <name type="common">Bark spider</name>
    <name type="synonym">Caerostris bankana</name>
    <dbReference type="NCBI Taxonomy" id="172846"/>
    <lineage>
        <taxon>Eukaryota</taxon>
        <taxon>Metazoa</taxon>
        <taxon>Ecdysozoa</taxon>
        <taxon>Arthropoda</taxon>
        <taxon>Chelicerata</taxon>
        <taxon>Arachnida</taxon>
        <taxon>Araneae</taxon>
        <taxon>Araneomorphae</taxon>
        <taxon>Entelegynae</taxon>
        <taxon>Araneoidea</taxon>
        <taxon>Araneidae</taxon>
        <taxon>Caerostris</taxon>
    </lineage>
</organism>
<gene>
    <name evidence="1" type="ORF">CEXT_39411</name>
</gene>